<dbReference type="EMBL" id="LFMY01000010">
    <property type="protein sequence ID" value="OKL58034.1"/>
    <property type="molecule type" value="Genomic_DNA"/>
</dbReference>
<feature type="compositionally biased region" description="Basic and acidic residues" evidence="1">
    <location>
        <begin position="354"/>
        <end position="368"/>
    </location>
</feature>
<sequence length="461" mass="50927">MALGSTYHKKSSPPMAVSTSLEGLEIGVPPPKRSAPWLEKPLPKLPGRTSSMGSEDSGGGIVLVDYHSHNYHDVHHNHHDDHATARKRAQSESPEPSGRFYRRRNIAHRNSVVRTQEGGSLSFKNLLAEEPYGVGTHLSKANHYFREKKWDIFPELAPPQSQSISPISSTTSNSTHKSSRRNITGPKPPRGLSRQQFYHEGEVFGINLKPVATQIQQTLVNKTSQLRLRKRTGQEEGKTEVGISMPPRSRNNSSATNNSDTTTLVGIIDSSDVKRGIAVVRQRMREMSPWSRPESNEEDHDSREGSISLWKSTSTSVQNLVSQLETKMQGSKLAKSFTQPVNAHLSDAASGPAIDHDHDDNHEPHRDPDEPEPEPEIQALPKVAGKPVLAIQTHFDASVVSLLEYSKAIRAKSGYVLIAFDGAKKKLAAIQAARRRAELKKNIRVVGPNDKYPGGSDSHWV</sequence>
<dbReference type="Proteomes" id="UP000214365">
    <property type="component" value="Unassembled WGS sequence"/>
</dbReference>
<feature type="region of interest" description="Disordered" evidence="1">
    <location>
        <begin position="1"/>
        <end position="58"/>
    </location>
</feature>
<feature type="compositionally biased region" description="Low complexity" evidence="1">
    <location>
        <begin position="249"/>
        <end position="262"/>
    </location>
</feature>
<reference evidence="2 3" key="1">
    <citation type="submission" date="2015-06" db="EMBL/GenBank/DDBJ databases">
        <title>Talaromyces atroroseus IBT 11181 draft genome.</title>
        <authorList>
            <person name="Rasmussen K.B."/>
            <person name="Rasmussen S."/>
            <person name="Petersen B."/>
            <person name="Sicheritz-Ponten T."/>
            <person name="Mortensen U.H."/>
            <person name="Thrane U."/>
        </authorList>
    </citation>
    <scope>NUCLEOTIDE SEQUENCE [LARGE SCALE GENOMIC DNA]</scope>
    <source>
        <strain evidence="2 3">IBT 11181</strain>
    </source>
</reference>
<evidence type="ECO:0000313" key="2">
    <source>
        <dbReference type="EMBL" id="OKL58034.1"/>
    </source>
</evidence>
<feature type="region of interest" description="Disordered" evidence="1">
    <location>
        <begin position="346"/>
        <end position="376"/>
    </location>
</feature>
<dbReference type="AlphaFoldDB" id="A0A225AIG5"/>
<dbReference type="RefSeq" id="XP_020118155.1">
    <property type="nucleotide sequence ID" value="XM_020269052.1"/>
</dbReference>
<feature type="compositionally biased region" description="Basic and acidic residues" evidence="1">
    <location>
        <begin position="72"/>
        <end position="84"/>
    </location>
</feature>
<evidence type="ECO:0000313" key="3">
    <source>
        <dbReference type="Proteomes" id="UP000214365"/>
    </source>
</evidence>
<comment type="caution">
    <text evidence="2">The sequence shown here is derived from an EMBL/GenBank/DDBJ whole genome shotgun (WGS) entry which is preliminary data.</text>
</comment>
<feature type="region of interest" description="Disordered" evidence="1">
    <location>
        <begin position="284"/>
        <end position="305"/>
    </location>
</feature>
<protein>
    <submittedName>
        <fullName evidence="2">Uncharacterized protein</fullName>
    </submittedName>
</protein>
<feature type="region of interest" description="Disordered" evidence="1">
    <location>
        <begin position="157"/>
        <end position="193"/>
    </location>
</feature>
<dbReference type="OrthoDB" id="4225223at2759"/>
<feature type="compositionally biased region" description="Low complexity" evidence="1">
    <location>
        <begin position="158"/>
        <end position="176"/>
    </location>
</feature>
<feature type="region of interest" description="Disordered" evidence="1">
    <location>
        <begin position="230"/>
        <end position="262"/>
    </location>
</feature>
<feature type="region of interest" description="Disordered" evidence="1">
    <location>
        <begin position="72"/>
        <end position="113"/>
    </location>
</feature>
<accession>A0A225AIG5</accession>
<name>A0A225AIG5_TALAT</name>
<dbReference type="GeneID" id="31006497"/>
<dbReference type="STRING" id="1441469.A0A225AIG5"/>
<gene>
    <name evidence="2" type="ORF">UA08_06742</name>
</gene>
<organism evidence="2 3">
    <name type="scientific">Talaromyces atroroseus</name>
    <dbReference type="NCBI Taxonomy" id="1441469"/>
    <lineage>
        <taxon>Eukaryota</taxon>
        <taxon>Fungi</taxon>
        <taxon>Dikarya</taxon>
        <taxon>Ascomycota</taxon>
        <taxon>Pezizomycotina</taxon>
        <taxon>Eurotiomycetes</taxon>
        <taxon>Eurotiomycetidae</taxon>
        <taxon>Eurotiales</taxon>
        <taxon>Trichocomaceae</taxon>
        <taxon>Talaromyces</taxon>
        <taxon>Talaromyces sect. Trachyspermi</taxon>
    </lineage>
</organism>
<proteinExistence type="predicted"/>
<keyword evidence="3" id="KW-1185">Reference proteome</keyword>
<evidence type="ECO:0000256" key="1">
    <source>
        <dbReference type="SAM" id="MobiDB-lite"/>
    </source>
</evidence>